<dbReference type="Proteomes" id="UP001320898">
    <property type="component" value="Unassembled WGS sequence"/>
</dbReference>
<accession>A0AAW5QT41</accession>
<dbReference type="RefSeq" id="WP_261614837.1">
    <property type="nucleotide sequence ID" value="NZ_JALIDZ010000002.1"/>
</dbReference>
<sequence>MDELIDQLVDQVGVTREQADSALKIILGFLKQSGPADKVSELMEKLPGAEAIETPEGGLGGMMGAMAAFSSLQSAGLGMGEIQGVTRQLVAFAKQHAGDELVDEVVGSIPGLSQFA</sequence>
<dbReference type="EMBL" id="JALIDZ010000002">
    <property type="protein sequence ID" value="MCT8971271.1"/>
    <property type="molecule type" value="Genomic_DNA"/>
</dbReference>
<organism evidence="1 2">
    <name type="scientific">Microbaculum marinisediminis</name>
    <dbReference type="NCBI Taxonomy" id="2931392"/>
    <lineage>
        <taxon>Bacteria</taxon>
        <taxon>Pseudomonadati</taxon>
        <taxon>Pseudomonadota</taxon>
        <taxon>Alphaproteobacteria</taxon>
        <taxon>Hyphomicrobiales</taxon>
        <taxon>Tepidamorphaceae</taxon>
        <taxon>Microbaculum</taxon>
    </lineage>
</organism>
<dbReference type="AlphaFoldDB" id="A0AAW5QT41"/>
<comment type="caution">
    <text evidence="1">The sequence shown here is derived from an EMBL/GenBank/DDBJ whole genome shotgun (WGS) entry which is preliminary data.</text>
</comment>
<reference evidence="1 2" key="1">
    <citation type="submission" date="2022-04" db="EMBL/GenBank/DDBJ databases">
        <authorList>
            <person name="Ye Y.-Q."/>
            <person name="Du Z.-J."/>
        </authorList>
    </citation>
    <scope>NUCLEOTIDE SEQUENCE [LARGE SCALE GENOMIC DNA]</scope>
    <source>
        <strain evidence="1 2">A6E488</strain>
    </source>
</reference>
<name>A0AAW5QT41_9HYPH</name>
<dbReference type="Pfam" id="PF11075">
    <property type="entry name" value="DUF2780"/>
    <property type="match status" value="1"/>
</dbReference>
<evidence type="ECO:0000313" key="1">
    <source>
        <dbReference type="EMBL" id="MCT8971271.1"/>
    </source>
</evidence>
<gene>
    <name evidence="1" type="ORF">MUB46_05295</name>
</gene>
<evidence type="ECO:0000313" key="2">
    <source>
        <dbReference type="Proteomes" id="UP001320898"/>
    </source>
</evidence>
<dbReference type="InterPro" id="IPR021302">
    <property type="entry name" value="DUF2780_VcgC/VcgE"/>
</dbReference>
<keyword evidence="2" id="KW-1185">Reference proteome</keyword>
<proteinExistence type="predicted"/>
<protein>
    <submittedName>
        <fullName evidence="1">DUF2780 domain-containing protein</fullName>
    </submittedName>
</protein>